<dbReference type="PANTHER" id="PTHR24351">
    <property type="entry name" value="RIBOSOMAL PROTEIN S6 KINASE"/>
    <property type="match status" value="1"/>
</dbReference>
<protein>
    <recommendedName>
        <fullName evidence="1">non-specific serine/threonine protein kinase</fullName>
        <ecNumber evidence="1">2.7.11.1</ecNumber>
    </recommendedName>
</protein>
<feature type="compositionally biased region" description="Polar residues" evidence="9">
    <location>
        <begin position="66"/>
        <end position="80"/>
    </location>
</feature>
<evidence type="ECO:0000313" key="12">
    <source>
        <dbReference type="EMBL" id="GMG21643.1"/>
    </source>
</evidence>
<dbReference type="PROSITE" id="PS50011">
    <property type="entry name" value="PROTEIN_KINASE_DOM"/>
    <property type="match status" value="1"/>
</dbReference>
<evidence type="ECO:0000256" key="4">
    <source>
        <dbReference type="ARBA" id="ARBA00022741"/>
    </source>
</evidence>
<keyword evidence="2" id="KW-0723">Serine/threonine-protein kinase</keyword>
<evidence type="ECO:0000256" key="5">
    <source>
        <dbReference type="ARBA" id="ARBA00022777"/>
    </source>
</evidence>
<dbReference type="InterPro" id="IPR011009">
    <property type="entry name" value="Kinase-like_dom_sf"/>
</dbReference>
<dbReference type="FunFam" id="1.10.510.10:FF:000008">
    <property type="entry name" value="Non-specific serine/threonine protein kinase"/>
    <property type="match status" value="1"/>
</dbReference>
<sequence length="510" mass="57709">MNSPLSTATTTFFSATPPASKSRTSEHDREMGPIPSFSQLTMDERVTSEPDPLSGPIPERLERVKSNGNSWTPTYSNIQSQDERPRRRSSILRRMSIGSIQSSDNSGTQLKIDLASVEYEHAMIEENGEEEEENDQETGELKFNDNEEEEGYDKDRPPKISDFKAIKVLGQGAYGKVVLVQNKYTGLLFAQKELKKASIIVDGKTAERTKSERDILASVTEHQNIVKLFYALHDSRKLYLILEYIPGGELFQYLAKERFLSERSASFYVAQMALALKHLHGLGIVYRDLKPENCLLDKDGYLVLTDFGLAKQSTTQDSENWCNSIIGTPEYCSPEVLRGEDYGTKTDWWSLGCVMYDMLTGAPPFTGNNHKDIIDKILKKKPKYPNYITSDAKGLLNKLINKNVHKRFDVDNQWQKFTKMTFFRYFKFTDLINRRVEPPIKPTITDLQKAENFDERFTNMKLSSLGASQSGIPISSASTANTEDIFSGFSYTASASFLDTYLSSESTLNL</sequence>
<dbReference type="AlphaFoldDB" id="A0A9W6YTZ4"/>
<evidence type="ECO:0000256" key="8">
    <source>
        <dbReference type="ARBA" id="ARBA00048679"/>
    </source>
</evidence>
<dbReference type="Proteomes" id="UP001165063">
    <property type="component" value="Unassembled WGS sequence"/>
</dbReference>
<reference evidence="12" key="1">
    <citation type="submission" date="2023-04" db="EMBL/GenBank/DDBJ databases">
        <title>Ambrosiozyma monospora NBRC 1965.</title>
        <authorList>
            <person name="Ichikawa N."/>
            <person name="Sato H."/>
            <person name="Tonouchi N."/>
        </authorList>
    </citation>
    <scope>NUCLEOTIDE SEQUENCE</scope>
    <source>
        <strain evidence="12">NBRC 1965</strain>
    </source>
</reference>
<evidence type="ECO:0000256" key="2">
    <source>
        <dbReference type="ARBA" id="ARBA00022527"/>
    </source>
</evidence>
<evidence type="ECO:0000256" key="6">
    <source>
        <dbReference type="ARBA" id="ARBA00022840"/>
    </source>
</evidence>
<dbReference type="FunFam" id="3.30.200.20:FF:000042">
    <property type="entry name" value="Aurora kinase A"/>
    <property type="match status" value="1"/>
</dbReference>
<gene>
    <name evidence="12" type="ORF">Amon01_000215400</name>
</gene>
<dbReference type="EMBL" id="BSXU01000746">
    <property type="protein sequence ID" value="GMG21643.1"/>
    <property type="molecule type" value="Genomic_DNA"/>
</dbReference>
<comment type="catalytic activity">
    <reaction evidence="7">
        <text>L-threonyl-[protein] + ATP = O-phospho-L-threonyl-[protein] + ADP + H(+)</text>
        <dbReference type="Rhea" id="RHEA:46608"/>
        <dbReference type="Rhea" id="RHEA-COMP:11060"/>
        <dbReference type="Rhea" id="RHEA-COMP:11605"/>
        <dbReference type="ChEBI" id="CHEBI:15378"/>
        <dbReference type="ChEBI" id="CHEBI:30013"/>
        <dbReference type="ChEBI" id="CHEBI:30616"/>
        <dbReference type="ChEBI" id="CHEBI:61977"/>
        <dbReference type="ChEBI" id="CHEBI:456216"/>
        <dbReference type="EC" id="2.7.11.1"/>
    </reaction>
</comment>
<dbReference type="OrthoDB" id="63267at2759"/>
<feature type="compositionally biased region" description="Acidic residues" evidence="9">
    <location>
        <begin position="126"/>
        <end position="138"/>
    </location>
</feature>
<feature type="region of interest" description="Disordered" evidence="9">
    <location>
        <begin position="1"/>
        <end position="88"/>
    </location>
</feature>
<evidence type="ECO:0000256" key="3">
    <source>
        <dbReference type="ARBA" id="ARBA00022679"/>
    </source>
</evidence>
<dbReference type="GO" id="GO:0004674">
    <property type="term" value="F:protein serine/threonine kinase activity"/>
    <property type="evidence" value="ECO:0007669"/>
    <property type="project" value="UniProtKB-KW"/>
</dbReference>
<dbReference type="InterPro" id="IPR000961">
    <property type="entry name" value="AGC-kinase_C"/>
</dbReference>
<keyword evidence="3" id="KW-0808">Transferase</keyword>
<evidence type="ECO:0000313" key="13">
    <source>
        <dbReference type="Proteomes" id="UP001165063"/>
    </source>
</evidence>
<dbReference type="GO" id="GO:0005524">
    <property type="term" value="F:ATP binding"/>
    <property type="evidence" value="ECO:0007669"/>
    <property type="project" value="UniProtKB-KW"/>
</dbReference>
<evidence type="ECO:0000256" key="7">
    <source>
        <dbReference type="ARBA" id="ARBA00047899"/>
    </source>
</evidence>
<feature type="region of interest" description="Disordered" evidence="9">
    <location>
        <begin position="125"/>
        <end position="157"/>
    </location>
</feature>
<dbReference type="Gene3D" id="1.10.510.10">
    <property type="entry name" value="Transferase(Phosphotransferase) domain 1"/>
    <property type="match status" value="1"/>
</dbReference>
<dbReference type="InterPro" id="IPR008271">
    <property type="entry name" value="Ser/Thr_kinase_AS"/>
</dbReference>
<name>A0A9W6YTZ4_AMBMO</name>
<dbReference type="SMART" id="SM00133">
    <property type="entry name" value="S_TK_X"/>
    <property type="match status" value="1"/>
</dbReference>
<dbReference type="CDD" id="cd05123">
    <property type="entry name" value="STKc_AGC"/>
    <property type="match status" value="1"/>
</dbReference>
<keyword evidence="13" id="KW-1185">Reference proteome</keyword>
<dbReference type="SUPFAM" id="SSF56112">
    <property type="entry name" value="Protein kinase-like (PK-like)"/>
    <property type="match status" value="1"/>
</dbReference>
<feature type="domain" description="AGC-kinase C-terminal" evidence="11">
    <location>
        <begin position="424"/>
        <end position="501"/>
    </location>
</feature>
<proteinExistence type="predicted"/>
<evidence type="ECO:0000256" key="9">
    <source>
        <dbReference type="SAM" id="MobiDB-lite"/>
    </source>
</evidence>
<comment type="catalytic activity">
    <reaction evidence="8">
        <text>L-seryl-[protein] + ATP = O-phospho-L-seryl-[protein] + ADP + H(+)</text>
        <dbReference type="Rhea" id="RHEA:17989"/>
        <dbReference type="Rhea" id="RHEA-COMP:9863"/>
        <dbReference type="Rhea" id="RHEA-COMP:11604"/>
        <dbReference type="ChEBI" id="CHEBI:15378"/>
        <dbReference type="ChEBI" id="CHEBI:29999"/>
        <dbReference type="ChEBI" id="CHEBI:30616"/>
        <dbReference type="ChEBI" id="CHEBI:83421"/>
        <dbReference type="ChEBI" id="CHEBI:456216"/>
        <dbReference type="EC" id="2.7.11.1"/>
    </reaction>
</comment>
<feature type="compositionally biased region" description="Low complexity" evidence="9">
    <location>
        <begin position="1"/>
        <end position="20"/>
    </location>
</feature>
<dbReference type="InterPro" id="IPR000719">
    <property type="entry name" value="Prot_kinase_dom"/>
</dbReference>
<evidence type="ECO:0000259" key="11">
    <source>
        <dbReference type="PROSITE" id="PS51285"/>
    </source>
</evidence>
<keyword evidence="5" id="KW-0418">Kinase</keyword>
<organism evidence="12 13">
    <name type="scientific">Ambrosiozyma monospora</name>
    <name type="common">Yeast</name>
    <name type="synonym">Endomycopsis monosporus</name>
    <dbReference type="NCBI Taxonomy" id="43982"/>
    <lineage>
        <taxon>Eukaryota</taxon>
        <taxon>Fungi</taxon>
        <taxon>Dikarya</taxon>
        <taxon>Ascomycota</taxon>
        <taxon>Saccharomycotina</taxon>
        <taxon>Pichiomycetes</taxon>
        <taxon>Pichiales</taxon>
        <taxon>Pichiaceae</taxon>
        <taxon>Ambrosiozyma</taxon>
    </lineage>
</organism>
<dbReference type="EC" id="2.7.11.1" evidence="1"/>
<dbReference type="PROSITE" id="PS51285">
    <property type="entry name" value="AGC_KINASE_CTER"/>
    <property type="match status" value="1"/>
</dbReference>
<feature type="domain" description="Protein kinase" evidence="10">
    <location>
        <begin position="163"/>
        <end position="423"/>
    </location>
</feature>
<dbReference type="PROSITE" id="PS00108">
    <property type="entry name" value="PROTEIN_KINASE_ST"/>
    <property type="match status" value="1"/>
</dbReference>
<evidence type="ECO:0000259" key="10">
    <source>
        <dbReference type="PROSITE" id="PS50011"/>
    </source>
</evidence>
<dbReference type="SMART" id="SM00220">
    <property type="entry name" value="S_TKc"/>
    <property type="match status" value="1"/>
</dbReference>
<keyword evidence="4" id="KW-0547">Nucleotide-binding</keyword>
<accession>A0A9W6YTZ4</accession>
<evidence type="ECO:0000256" key="1">
    <source>
        <dbReference type="ARBA" id="ARBA00012513"/>
    </source>
</evidence>
<dbReference type="Gene3D" id="3.30.200.20">
    <property type="entry name" value="Phosphorylase Kinase, domain 1"/>
    <property type="match status" value="1"/>
</dbReference>
<keyword evidence="6" id="KW-0067">ATP-binding</keyword>
<comment type="caution">
    <text evidence="12">The sequence shown here is derived from an EMBL/GenBank/DDBJ whole genome shotgun (WGS) entry which is preliminary data.</text>
</comment>
<dbReference type="InterPro" id="IPR045270">
    <property type="entry name" value="STKc_AGC"/>
</dbReference>
<dbReference type="Pfam" id="PF00069">
    <property type="entry name" value="Pkinase"/>
    <property type="match status" value="1"/>
</dbReference>